<feature type="domain" description="LRAT" evidence="1">
    <location>
        <begin position="32"/>
        <end position="199"/>
    </location>
</feature>
<dbReference type="AlphaFoldDB" id="A0ABC9D0J8"/>
<dbReference type="Gene3D" id="3.90.1720.10">
    <property type="entry name" value="endopeptidase domain like (from Nostoc punctiforme)"/>
    <property type="match status" value="1"/>
</dbReference>
<dbReference type="EMBL" id="OZ075140">
    <property type="protein sequence ID" value="CAL5029021.1"/>
    <property type="molecule type" value="Genomic_DNA"/>
</dbReference>
<dbReference type="SUPFAM" id="SSF54001">
    <property type="entry name" value="Cysteine proteinases"/>
    <property type="match status" value="1"/>
</dbReference>
<dbReference type="Proteomes" id="UP001497457">
    <property type="component" value="Chromosome 30rd"/>
</dbReference>
<dbReference type="InterPro" id="IPR007053">
    <property type="entry name" value="LRAT_dom"/>
</dbReference>
<name>A0ABC9D0J8_9POAL</name>
<accession>A0ABC9D0J8</accession>
<sequence>MDGGDMNRDRDRVRLLSNRIERSELKPGDHIYTWRIAYSYAHHGIYVGDNKVIHFTGGKVTKLLPSRFHPASAYCQACAEIKRQHESPANGGSAKEADIRDSSHGAGVCITCLDCFVHNRGHLYLYAYEVSTKFFLGKMHGTCTMARADPPEKVLHRAFYLLKHGYVKYDLFKHNCEDFSIYCKTELVIQIYIAGLSNQIQGKISHAMYMAADNSIMSHIMSEIDRYKSDIGVRKDATRVPVEKLLKAYEQKSACIVGCLGRAYVDH</sequence>
<reference evidence="2 3" key="2">
    <citation type="submission" date="2024-10" db="EMBL/GenBank/DDBJ databases">
        <authorList>
            <person name="Ryan C."/>
        </authorList>
    </citation>
    <scope>NUCLEOTIDE SEQUENCE [LARGE SCALE GENOMIC DNA]</scope>
</reference>
<reference evidence="3" key="1">
    <citation type="submission" date="2024-06" db="EMBL/GenBank/DDBJ databases">
        <authorList>
            <person name="Ryan C."/>
        </authorList>
    </citation>
    <scope>NUCLEOTIDE SEQUENCE [LARGE SCALE GENOMIC DNA]</scope>
</reference>
<dbReference type="PANTHER" id="PTHR46137:SF3">
    <property type="entry name" value="OS05G0310600 PROTEIN"/>
    <property type="match status" value="1"/>
</dbReference>
<dbReference type="PROSITE" id="PS51934">
    <property type="entry name" value="LRAT"/>
    <property type="match status" value="1"/>
</dbReference>
<evidence type="ECO:0000259" key="1">
    <source>
        <dbReference type="PROSITE" id="PS51934"/>
    </source>
</evidence>
<evidence type="ECO:0000313" key="2">
    <source>
        <dbReference type="EMBL" id="CAL5029021.1"/>
    </source>
</evidence>
<keyword evidence="3" id="KW-1185">Reference proteome</keyword>
<proteinExistence type="predicted"/>
<gene>
    <name evidence="2" type="ORF">URODEC1_LOCUS80141</name>
</gene>
<organism evidence="2 3">
    <name type="scientific">Urochloa decumbens</name>
    <dbReference type="NCBI Taxonomy" id="240449"/>
    <lineage>
        <taxon>Eukaryota</taxon>
        <taxon>Viridiplantae</taxon>
        <taxon>Streptophyta</taxon>
        <taxon>Embryophyta</taxon>
        <taxon>Tracheophyta</taxon>
        <taxon>Spermatophyta</taxon>
        <taxon>Magnoliopsida</taxon>
        <taxon>Liliopsida</taxon>
        <taxon>Poales</taxon>
        <taxon>Poaceae</taxon>
        <taxon>PACMAD clade</taxon>
        <taxon>Panicoideae</taxon>
        <taxon>Panicodae</taxon>
        <taxon>Paniceae</taxon>
        <taxon>Melinidinae</taxon>
        <taxon>Urochloa</taxon>
    </lineage>
</organism>
<dbReference type="PANTHER" id="PTHR46137">
    <property type="entry name" value="OS05G0310600 PROTEIN"/>
    <property type="match status" value="1"/>
</dbReference>
<dbReference type="InterPro" id="IPR038765">
    <property type="entry name" value="Papain-like_cys_pep_sf"/>
</dbReference>
<protein>
    <recommendedName>
        <fullName evidence="1">LRAT domain-containing protein</fullName>
    </recommendedName>
</protein>
<dbReference type="Pfam" id="PF04970">
    <property type="entry name" value="LRAT"/>
    <property type="match status" value="1"/>
</dbReference>
<evidence type="ECO:0000313" key="3">
    <source>
        <dbReference type="Proteomes" id="UP001497457"/>
    </source>
</evidence>